<gene>
    <name evidence="2" type="ORF">GCM10010448_70860</name>
</gene>
<sequence>MRGNDDVRLGAAPAGIGPGAGRGQSHLGRVGGDGAQPGGRVDGGLRGGEDVGRLAGKHGGAPGDMYVTVHVID</sequence>
<feature type="region of interest" description="Disordered" evidence="1">
    <location>
        <begin position="1"/>
        <end position="62"/>
    </location>
</feature>
<evidence type="ECO:0000313" key="3">
    <source>
        <dbReference type="Proteomes" id="UP001501532"/>
    </source>
</evidence>
<name>A0ABP6M574_9ACTN</name>
<reference evidence="3" key="1">
    <citation type="journal article" date="2019" name="Int. J. Syst. Evol. Microbiol.">
        <title>The Global Catalogue of Microorganisms (GCM) 10K type strain sequencing project: providing services to taxonomists for standard genome sequencing and annotation.</title>
        <authorList>
            <consortium name="The Broad Institute Genomics Platform"/>
            <consortium name="The Broad Institute Genome Sequencing Center for Infectious Disease"/>
            <person name="Wu L."/>
            <person name="Ma J."/>
        </authorList>
    </citation>
    <scope>NUCLEOTIDE SEQUENCE [LARGE SCALE GENOMIC DNA]</scope>
    <source>
        <strain evidence="3">JCM 9091</strain>
    </source>
</reference>
<dbReference type="Proteomes" id="UP001501532">
    <property type="component" value="Unassembled WGS sequence"/>
</dbReference>
<protein>
    <submittedName>
        <fullName evidence="2">Uncharacterized protein</fullName>
    </submittedName>
</protein>
<accession>A0ABP6M574</accession>
<comment type="caution">
    <text evidence="2">The sequence shown here is derived from an EMBL/GenBank/DDBJ whole genome shotgun (WGS) entry which is preliminary data.</text>
</comment>
<organism evidence="2 3">
    <name type="scientific">Streptomyces glomeratus</name>
    <dbReference type="NCBI Taxonomy" id="284452"/>
    <lineage>
        <taxon>Bacteria</taxon>
        <taxon>Bacillati</taxon>
        <taxon>Actinomycetota</taxon>
        <taxon>Actinomycetes</taxon>
        <taxon>Kitasatosporales</taxon>
        <taxon>Streptomycetaceae</taxon>
        <taxon>Streptomyces</taxon>
    </lineage>
</organism>
<keyword evidence="3" id="KW-1185">Reference proteome</keyword>
<evidence type="ECO:0000313" key="2">
    <source>
        <dbReference type="EMBL" id="GAA3079218.1"/>
    </source>
</evidence>
<evidence type="ECO:0000256" key="1">
    <source>
        <dbReference type="SAM" id="MobiDB-lite"/>
    </source>
</evidence>
<proteinExistence type="predicted"/>
<dbReference type="EMBL" id="BAAAUF010000121">
    <property type="protein sequence ID" value="GAA3079218.1"/>
    <property type="molecule type" value="Genomic_DNA"/>
</dbReference>
<feature type="compositionally biased region" description="Gly residues" evidence="1">
    <location>
        <begin position="29"/>
        <end position="46"/>
    </location>
</feature>